<dbReference type="PROSITE" id="PS51257">
    <property type="entry name" value="PROKAR_LIPOPROTEIN"/>
    <property type="match status" value="1"/>
</dbReference>
<organism evidence="2 3">
    <name type="scientific">Thermaurantimonas aggregans</name>
    <dbReference type="NCBI Taxonomy" id="2173829"/>
    <lineage>
        <taxon>Bacteria</taxon>
        <taxon>Pseudomonadati</taxon>
        <taxon>Bacteroidota</taxon>
        <taxon>Flavobacteriia</taxon>
        <taxon>Flavobacteriales</taxon>
        <taxon>Schleiferiaceae</taxon>
        <taxon>Thermaurantimonas</taxon>
    </lineage>
</organism>
<gene>
    <name evidence="2" type="ORF">JCM31826_20040</name>
</gene>
<evidence type="ECO:0000256" key="1">
    <source>
        <dbReference type="SAM" id="SignalP"/>
    </source>
</evidence>
<dbReference type="Proteomes" id="UP000286715">
    <property type="component" value="Unassembled WGS sequence"/>
</dbReference>
<reference evidence="2 3" key="1">
    <citation type="submission" date="2018-11" db="EMBL/GenBank/DDBJ databases">
        <title>Schleiferia aggregans sp. nov., a moderately thermophilic heterotrophic bacterium isolated from microbial mats at a terrestrial hot spring.</title>
        <authorList>
            <person name="Iino T."/>
            <person name="Ohkuma M."/>
            <person name="Haruta S."/>
        </authorList>
    </citation>
    <scope>NUCLEOTIDE SEQUENCE [LARGE SCALE GENOMIC DNA]</scope>
    <source>
        <strain evidence="2 3">LA</strain>
    </source>
</reference>
<evidence type="ECO:0000313" key="3">
    <source>
        <dbReference type="Proteomes" id="UP000286715"/>
    </source>
</evidence>
<evidence type="ECO:0008006" key="4">
    <source>
        <dbReference type="Google" id="ProtNLM"/>
    </source>
</evidence>
<proteinExistence type="predicted"/>
<feature type="signal peptide" evidence="1">
    <location>
        <begin position="1"/>
        <end position="33"/>
    </location>
</feature>
<comment type="caution">
    <text evidence="2">The sequence shown here is derived from an EMBL/GenBank/DDBJ whole genome shotgun (WGS) entry which is preliminary data.</text>
</comment>
<name>A0A401XNF8_9FLAO</name>
<sequence length="194" mass="22648">MYTFDLKLKPMKSLILSGLLLIVMYSCTTTPTADENVANTAEEESEVRLSKEQIDSLIEFIDSKRALAEDKKDNRIELLTENLREKIKQKWQKIHYYLDGNSVIRIKTYPYENISKRTEEFYFYDGKLILAIIRDSGVEDSEDRNKGIDKMYYFNNDAVLKEVNLSDEKEFTIRESDGEELLSEAAEYLTLLPK</sequence>
<dbReference type="EMBL" id="BHZE01000025">
    <property type="protein sequence ID" value="GCD78522.1"/>
    <property type="molecule type" value="Genomic_DNA"/>
</dbReference>
<feature type="chain" id="PRO_5019234269" description="Lipoprotein" evidence="1">
    <location>
        <begin position="34"/>
        <end position="194"/>
    </location>
</feature>
<keyword evidence="1" id="KW-0732">Signal</keyword>
<protein>
    <recommendedName>
        <fullName evidence="4">Lipoprotein</fullName>
    </recommendedName>
</protein>
<keyword evidence="3" id="KW-1185">Reference proteome</keyword>
<dbReference type="AlphaFoldDB" id="A0A401XNF8"/>
<evidence type="ECO:0000313" key="2">
    <source>
        <dbReference type="EMBL" id="GCD78522.1"/>
    </source>
</evidence>
<accession>A0A401XNF8</accession>